<name>A0A2S6H6R4_9GAMM</name>
<proteinExistence type="predicted"/>
<comment type="caution">
    <text evidence="2">The sequence shown here is derived from an EMBL/GenBank/DDBJ whole genome shotgun (WGS) entry which is preliminary data.</text>
</comment>
<feature type="transmembrane region" description="Helical" evidence="1">
    <location>
        <begin position="27"/>
        <end position="49"/>
    </location>
</feature>
<keyword evidence="3" id="KW-1185">Reference proteome</keyword>
<keyword evidence="1" id="KW-0812">Transmembrane</keyword>
<feature type="transmembrane region" description="Helical" evidence="1">
    <location>
        <begin position="167"/>
        <end position="190"/>
    </location>
</feature>
<dbReference type="PANTHER" id="PTHR40115">
    <property type="entry name" value="INNER MEMBRANE PROTEIN WITH PEPSY TM HELIX"/>
    <property type="match status" value="1"/>
</dbReference>
<keyword evidence="1" id="KW-1133">Transmembrane helix</keyword>
<reference evidence="2 3" key="1">
    <citation type="submission" date="2018-02" db="EMBL/GenBank/DDBJ databases">
        <title>Subsurface microbial communities from deep shales in Ohio and West Virginia, USA.</title>
        <authorList>
            <person name="Wrighton K."/>
        </authorList>
    </citation>
    <scope>NUCLEOTIDE SEQUENCE [LARGE SCALE GENOMIC DNA]</scope>
    <source>
        <strain evidence="2 3">OWC-G53F</strain>
    </source>
</reference>
<protein>
    <recommendedName>
        <fullName evidence="4">Peptidase</fullName>
    </recommendedName>
</protein>
<evidence type="ECO:0008006" key="4">
    <source>
        <dbReference type="Google" id="ProtNLM"/>
    </source>
</evidence>
<accession>A0A2S6H6R4</accession>
<dbReference type="RefSeq" id="WP_104422360.1">
    <property type="nucleotide sequence ID" value="NZ_PTIY01000002.1"/>
</dbReference>
<organism evidence="2 3">
    <name type="scientific">Methylobacter tundripaludum</name>
    <dbReference type="NCBI Taxonomy" id="173365"/>
    <lineage>
        <taxon>Bacteria</taxon>
        <taxon>Pseudomonadati</taxon>
        <taxon>Pseudomonadota</taxon>
        <taxon>Gammaproteobacteria</taxon>
        <taxon>Methylococcales</taxon>
        <taxon>Methylococcaceae</taxon>
        <taxon>Methylobacter</taxon>
    </lineage>
</organism>
<gene>
    <name evidence="2" type="ORF">B0F88_10265</name>
</gene>
<dbReference type="Pfam" id="PF16357">
    <property type="entry name" value="PepSY_TM_like_2"/>
    <property type="match status" value="1"/>
</dbReference>
<evidence type="ECO:0000313" key="2">
    <source>
        <dbReference type="EMBL" id="PPK73086.1"/>
    </source>
</evidence>
<dbReference type="EMBL" id="PTIY01000002">
    <property type="protein sequence ID" value="PPK73086.1"/>
    <property type="molecule type" value="Genomic_DNA"/>
</dbReference>
<evidence type="ECO:0000256" key="1">
    <source>
        <dbReference type="SAM" id="Phobius"/>
    </source>
</evidence>
<sequence length="219" mass="24409">MVQTQSRDTTFSRQPKRFHWLKWLRRMHAWVGLWGAALGLLFGVSGILLNHRMVMKIPAAHMEQSQVELALPEPPPADAKALAEWLQVQLNIGREPHKISTEPAKTVTWGGQSFRQPGQWKIDFHNPQHSVNAEYWVGNTYVSIRHQDANAFAFITRLHKGVGMGTGWVLLADTLAGGLVFLSLTGLLLWTKLHGSRLAMAGLGLGSLGLMVFFVLDSL</sequence>
<dbReference type="OrthoDB" id="5567618at2"/>
<dbReference type="PANTHER" id="PTHR40115:SF1">
    <property type="entry name" value="INNER MEMBRANE PROTEIN WITH PEPSY TM HELIX"/>
    <property type="match status" value="1"/>
</dbReference>
<feature type="transmembrane region" description="Helical" evidence="1">
    <location>
        <begin position="196"/>
        <end position="216"/>
    </location>
</feature>
<keyword evidence="1" id="KW-0472">Membrane</keyword>
<dbReference type="InterPro" id="IPR032307">
    <property type="entry name" value="PepSY_TM-like_2"/>
</dbReference>
<dbReference type="Proteomes" id="UP000238071">
    <property type="component" value="Unassembled WGS sequence"/>
</dbReference>
<dbReference type="AlphaFoldDB" id="A0A2S6H6R4"/>
<evidence type="ECO:0000313" key="3">
    <source>
        <dbReference type="Proteomes" id="UP000238071"/>
    </source>
</evidence>